<dbReference type="Gene3D" id="3.40.50.300">
    <property type="entry name" value="P-loop containing nucleotide triphosphate hydrolases"/>
    <property type="match status" value="1"/>
</dbReference>
<dbReference type="PANTHER" id="PTHR43721">
    <property type="entry name" value="ELONGATION FACTOR TU-RELATED"/>
    <property type="match status" value="1"/>
</dbReference>
<dbReference type="Proteomes" id="UP000675881">
    <property type="component" value="Chromosome 14"/>
</dbReference>
<sequence>MGEEVRGSTCFVISMKYNQEERHPFRMRFWDLIQVVMLWIMVHVTALKKSVKSQTKLLTFIDLAGHKKYFQTTITGLTSHLPNYIMLVVGPGSVKKTKECLGIITALELPFFIVISKADSVSPKALQAIVDALSSLLTSVGIKKIPFFVKSQDDYITAASNMSAVEISIKERMVGGHVYRGLITEDMILKVGPFQDGSFAPVKVTSIKRSHAGCRLLTTERNGPIRSKKLRLNHVNTFRQKCICYRIPWSYTKDSGGTVHIDNVRQTAIVVGLQNNNNANDDCILALWRFMRNPEFIQVGSRILFVEGSMKVIGFNYFANL</sequence>
<dbReference type="InterPro" id="IPR050055">
    <property type="entry name" value="EF-Tu_GTPase"/>
</dbReference>
<dbReference type="SUPFAM" id="SSF52540">
    <property type="entry name" value="P-loop containing nucleoside triphosphate hydrolases"/>
    <property type="match status" value="1"/>
</dbReference>
<reference evidence="2" key="1">
    <citation type="submission" date="2021-02" db="EMBL/GenBank/DDBJ databases">
        <authorList>
            <person name="Bekaert M."/>
        </authorList>
    </citation>
    <scope>NUCLEOTIDE SEQUENCE</scope>
    <source>
        <strain evidence="2">IoA-00</strain>
    </source>
</reference>
<dbReference type="PANTHER" id="PTHR43721:SF3">
    <property type="entry name" value="GTP-BINDING PROTEIN 2"/>
    <property type="match status" value="1"/>
</dbReference>
<keyword evidence="3" id="KW-1185">Reference proteome</keyword>
<dbReference type="EMBL" id="HG994593">
    <property type="protein sequence ID" value="CAF2853436.1"/>
    <property type="molecule type" value="Genomic_DNA"/>
</dbReference>
<dbReference type="InterPro" id="IPR000795">
    <property type="entry name" value="T_Tr_GTP-bd_dom"/>
</dbReference>
<name>A0A7R8H458_LEPSM</name>
<dbReference type="GO" id="GO:0003746">
    <property type="term" value="F:translation elongation factor activity"/>
    <property type="evidence" value="ECO:0007669"/>
    <property type="project" value="TreeGrafter"/>
</dbReference>
<dbReference type="GO" id="GO:0005525">
    <property type="term" value="F:GTP binding"/>
    <property type="evidence" value="ECO:0007669"/>
    <property type="project" value="InterPro"/>
</dbReference>
<accession>A0A7R8H458</accession>
<dbReference type="InterPro" id="IPR027417">
    <property type="entry name" value="P-loop_NTPase"/>
</dbReference>
<dbReference type="AlphaFoldDB" id="A0A7R8H458"/>
<evidence type="ECO:0000313" key="2">
    <source>
        <dbReference type="EMBL" id="CAF2853436.1"/>
    </source>
</evidence>
<dbReference type="OrthoDB" id="248233at2759"/>
<gene>
    <name evidence="2" type="ORF">LSAA_4854</name>
</gene>
<dbReference type="Pfam" id="PF00009">
    <property type="entry name" value="GTP_EFTU"/>
    <property type="match status" value="1"/>
</dbReference>
<evidence type="ECO:0000259" key="1">
    <source>
        <dbReference type="Pfam" id="PF00009"/>
    </source>
</evidence>
<protein>
    <submittedName>
        <fullName evidence="2">(salmon louse) hypothetical protein</fullName>
    </submittedName>
</protein>
<evidence type="ECO:0000313" key="3">
    <source>
        <dbReference type="Proteomes" id="UP000675881"/>
    </source>
</evidence>
<dbReference type="GO" id="GO:0003924">
    <property type="term" value="F:GTPase activity"/>
    <property type="evidence" value="ECO:0007669"/>
    <property type="project" value="InterPro"/>
</dbReference>
<organism evidence="2 3">
    <name type="scientific">Lepeophtheirus salmonis</name>
    <name type="common">Salmon louse</name>
    <name type="synonym">Caligus salmonis</name>
    <dbReference type="NCBI Taxonomy" id="72036"/>
    <lineage>
        <taxon>Eukaryota</taxon>
        <taxon>Metazoa</taxon>
        <taxon>Ecdysozoa</taxon>
        <taxon>Arthropoda</taxon>
        <taxon>Crustacea</taxon>
        <taxon>Multicrustacea</taxon>
        <taxon>Hexanauplia</taxon>
        <taxon>Copepoda</taxon>
        <taxon>Siphonostomatoida</taxon>
        <taxon>Caligidae</taxon>
        <taxon>Lepeophtheirus</taxon>
    </lineage>
</organism>
<proteinExistence type="predicted"/>
<feature type="domain" description="Tr-type G" evidence="1">
    <location>
        <begin position="50"/>
        <end position="148"/>
    </location>
</feature>